<feature type="region of interest" description="Disordered" evidence="1">
    <location>
        <begin position="129"/>
        <end position="170"/>
    </location>
</feature>
<dbReference type="AlphaFoldDB" id="A0A6G1H8B1"/>
<gene>
    <name evidence="3" type="ORF">K402DRAFT_268323</name>
</gene>
<dbReference type="InterPro" id="IPR015016">
    <property type="entry name" value="SF3b_su1"/>
</dbReference>
<protein>
    <recommendedName>
        <fullName evidence="2">Splicing factor 3B subunit 1 domain-containing protein</fullName>
    </recommendedName>
</protein>
<feature type="compositionally biased region" description="Basic and acidic residues" evidence="1">
    <location>
        <begin position="152"/>
        <end position="166"/>
    </location>
</feature>
<proteinExistence type="predicted"/>
<dbReference type="Proteomes" id="UP000800041">
    <property type="component" value="Unassembled WGS sequence"/>
</dbReference>
<name>A0A6G1H8B1_9PEZI</name>
<evidence type="ECO:0000259" key="2">
    <source>
        <dbReference type="Pfam" id="PF08920"/>
    </source>
</evidence>
<evidence type="ECO:0000313" key="3">
    <source>
        <dbReference type="EMBL" id="KAF1989260.1"/>
    </source>
</evidence>
<dbReference type="OrthoDB" id="438939at2759"/>
<evidence type="ECO:0000256" key="1">
    <source>
        <dbReference type="SAM" id="MobiDB-lite"/>
    </source>
</evidence>
<reference evidence="3" key="1">
    <citation type="journal article" date="2020" name="Stud. Mycol.">
        <title>101 Dothideomycetes genomes: a test case for predicting lifestyles and emergence of pathogens.</title>
        <authorList>
            <person name="Haridas S."/>
            <person name="Albert R."/>
            <person name="Binder M."/>
            <person name="Bloem J."/>
            <person name="Labutti K."/>
            <person name="Salamov A."/>
            <person name="Andreopoulos B."/>
            <person name="Baker S."/>
            <person name="Barry K."/>
            <person name="Bills G."/>
            <person name="Bluhm B."/>
            <person name="Cannon C."/>
            <person name="Castanera R."/>
            <person name="Culley D."/>
            <person name="Daum C."/>
            <person name="Ezra D."/>
            <person name="Gonzalez J."/>
            <person name="Henrissat B."/>
            <person name="Kuo A."/>
            <person name="Liang C."/>
            <person name="Lipzen A."/>
            <person name="Lutzoni F."/>
            <person name="Magnuson J."/>
            <person name="Mondo S."/>
            <person name="Nolan M."/>
            <person name="Ohm R."/>
            <person name="Pangilinan J."/>
            <person name="Park H.-J."/>
            <person name="Ramirez L."/>
            <person name="Alfaro M."/>
            <person name="Sun H."/>
            <person name="Tritt A."/>
            <person name="Yoshinaga Y."/>
            <person name="Zwiers L.-H."/>
            <person name="Turgeon B."/>
            <person name="Goodwin S."/>
            <person name="Spatafora J."/>
            <person name="Crous P."/>
            <person name="Grigoriev I."/>
        </authorList>
    </citation>
    <scope>NUCLEOTIDE SEQUENCE</scope>
    <source>
        <strain evidence="3">CBS 113979</strain>
    </source>
</reference>
<keyword evidence="4" id="KW-1185">Reference proteome</keyword>
<dbReference type="Pfam" id="PF08920">
    <property type="entry name" value="SF3b1"/>
    <property type="match status" value="1"/>
</dbReference>
<sequence length="266" mass="28926">MAPSLTAATPVGGAGMATPIHPSQTPGISTFTNKPGQYVALSDEDLNAIMPKEGYQILEVPEKYKNIHGVAKLLPPSAFGAAAEGFMMQQSVNASILAETGSTKALLKVLARLQARRRWAQDRHPVARLHQRTGRRREDCETRRVHQITGEEQQHGESEAGQHGRPESPNLRRAWRWPISASFQASIPGLGQRPPLPRAVGRCAPLGKHVWDPGSTSISRDTPSHLIFRLVPALLGGCPLKSLFACARTVDVPSALQRTRIDEAII</sequence>
<evidence type="ECO:0000313" key="4">
    <source>
        <dbReference type="Proteomes" id="UP000800041"/>
    </source>
</evidence>
<accession>A0A6G1H8B1</accession>
<feature type="domain" description="Splicing factor 3B subunit 1" evidence="2">
    <location>
        <begin position="6"/>
        <end position="92"/>
    </location>
</feature>
<organism evidence="3 4">
    <name type="scientific">Aulographum hederae CBS 113979</name>
    <dbReference type="NCBI Taxonomy" id="1176131"/>
    <lineage>
        <taxon>Eukaryota</taxon>
        <taxon>Fungi</taxon>
        <taxon>Dikarya</taxon>
        <taxon>Ascomycota</taxon>
        <taxon>Pezizomycotina</taxon>
        <taxon>Dothideomycetes</taxon>
        <taxon>Pleosporomycetidae</taxon>
        <taxon>Aulographales</taxon>
        <taxon>Aulographaceae</taxon>
    </lineage>
</organism>
<dbReference type="EMBL" id="ML977145">
    <property type="protein sequence ID" value="KAF1989260.1"/>
    <property type="molecule type" value="Genomic_DNA"/>
</dbReference>